<accession>I0YI78</accession>
<keyword evidence="3" id="KW-1185">Reference proteome</keyword>
<gene>
    <name evidence="2" type="ORF">COCSUDRAFT_60590</name>
</gene>
<feature type="transmembrane region" description="Helical" evidence="1">
    <location>
        <begin position="114"/>
        <end position="132"/>
    </location>
</feature>
<protein>
    <submittedName>
        <fullName evidence="2">Uncharacterized protein</fullName>
    </submittedName>
</protein>
<name>I0YI78_COCSC</name>
<organism evidence="2 3">
    <name type="scientific">Coccomyxa subellipsoidea (strain C-169)</name>
    <name type="common">Green microalga</name>
    <dbReference type="NCBI Taxonomy" id="574566"/>
    <lineage>
        <taxon>Eukaryota</taxon>
        <taxon>Viridiplantae</taxon>
        <taxon>Chlorophyta</taxon>
        <taxon>core chlorophytes</taxon>
        <taxon>Trebouxiophyceae</taxon>
        <taxon>Trebouxiophyceae incertae sedis</taxon>
        <taxon>Coccomyxaceae</taxon>
        <taxon>Coccomyxa</taxon>
        <taxon>Coccomyxa subellipsoidea</taxon>
    </lineage>
</organism>
<dbReference type="KEGG" id="csl:COCSUDRAFT_60590"/>
<evidence type="ECO:0000256" key="1">
    <source>
        <dbReference type="SAM" id="Phobius"/>
    </source>
</evidence>
<keyword evidence="1" id="KW-1133">Transmembrane helix</keyword>
<proteinExistence type="predicted"/>
<evidence type="ECO:0000313" key="3">
    <source>
        <dbReference type="Proteomes" id="UP000007264"/>
    </source>
</evidence>
<dbReference type="EMBL" id="AGSI01000027">
    <property type="protein sequence ID" value="EIE18097.1"/>
    <property type="molecule type" value="Genomic_DNA"/>
</dbReference>
<evidence type="ECO:0000313" key="2">
    <source>
        <dbReference type="EMBL" id="EIE18097.1"/>
    </source>
</evidence>
<dbReference type="GeneID" id="17036053"/>
<comment type="caution">
    <text evidence="2">The sequence shown here is derived from an EMBL/GenBank/DDBJ whole genome shotgun (WGS) entry which is preliminary data.</text>
</comment>
<keyword evidence="1" id="KW-0812">Transmembrane</keyword>
<reference evidence="2 3" key="1">
    <citation type="journal article" date="2012" name="Genome Biol.">
        <title>The genome of the polar eukaryotic microalga coccomyxa subellipsoidea reveals traits of cold adaptation.</title>
        <authorList>
            <person name="Blanc G."/>
            <person name="Agarkova I."/>
            <person name="Grimwood J."/>
            <person name="Kuo A."/>
            <person name="Brueggeman A."/>
            <person name="Dunigan D."/>
            <person name="Gurnon J."/>
            <person name="Ladunga I."/>
            <person name="Lindquist E."/>
            <person name="Lucas S."/>
            <person name="Pangilinan J."/>
            <person name="Proschold T."/>
            <person name="Salamov A."/>
            <person name="Schmutz J."/>
            <person name="Weeks D."/>
            <person name="Yamada T."/>
            <person name="Claverie J.M."/>
            <person name="Grigoriev I."/>
            <person name="Van Etten J."/>
            <person name="Lomsadze A."/>
            <person name="Borodovsky M."/>
        </authorList>
    </citation>
    <scope>NUCLEOTIDE SEQUENCE [LARGE SCALE GENOMIC DNA]</scope>
    <source>
        <strain evidence="2 3">C-169</strain>
    </source>
</reference>
<sequence length="160" mass="17255">MLLRPGRGFSRHAARPQLAAVGGVPVGCGVTEPCWPPPQGGLSRASGTPPPALPSFTCTLTIPAVHTPLGGFEEATFTAWSIEKVNITPDRLSALCSEATIGTRVLQRSPTTQVFAELLILLMIMLCPCYAYSARQMNQRLRAELTLQQQRRMAVLTALI</sequence>
<dbReference type="AlphaFoldDB" id="I0YI78"/>
<dbReference type="RefSeq" id="XP_005642641.1">
    <property type="nucleotide sequence ID" value="XM_005642584.1"/>
</dbReference>
<dbReference type="Proteomes" id="UP000007264">
    <property type="component" value="Unassembled WGS sequence"/>
</dbReference>
<keyword evidence="1" id="KW-0472">Membrane</keyword>